<dbReference type="STRING" id="691883.A0A058ZG08"/>
<keyword evidence="9" id="KW-1185">Reference proteome</keyword>
<feature type="region of interest" description="Disordered" evidence="6">
    <location>
        <begin position="266"/>
        <end position="303"/>
    </location>
</feature>
<dbReference type="PANTHER" id="PTHR24205:SF16">
    <property type="entry name" value="GH01042P-RELATED"/>
    <property type="match status" value="1"/>
</dbReference>
<protein>
    <recommendedName>
        <fullName evidence="7">LIM zinc-binding domain-containing protein</fullName>
    </recommendedName>
</protein>
<evidence type="ECO:0000256" key="5">
    <source>
        <dbReference type="PROSITE-ProRule" id="PRU00125"/>
    </source>
</evidence>
<dbReference type="PANTHER" id="PTHR24205">
    <property type="entry name" value="FOUR AND A HALF LIM DOMAINS PROTEIN"/>
    <property type="match status" value="1"/>
</dbReference>
<keyword evidence="2" id="KW-0677">Repeat</keyword>
<name>A0A058ZG08_FONAL</name>
<dbReference type="RefSeq" id="XP_009492587.1">
    <property type="nucleotide sequence ID" value="XM_009494312.1"/>
</dbReference>
<dbReference type="OrthoDB" id="25414at2759"/>
<dbReference type="GO" id="GO:0046872">
    <property type="term" value="F:metal ion binding"/>
    <property type="evidence" value="ECO:0007669"/>
    <property type="project" value="UniProtKB-KW"/>
</dbReference>
<evidence type="ECO:0000256" key="3">
    <source>
        <dbReference type="ARBA" id="ARBA00022833"/>
    </source>
</evidence>
<feature type="compositionally biased region" description="Low complexity" evidence="6">
    <location>
        <begin position="537"/>
        <end position="551"/>
    </location>
</feature>
<evidence type="ECO:0000313" key="9">
    <source>
        <dbReference type="Proteomes" id="UP000030693"/>
    </source>
</evidence>
<dbReference type="SMART" id="SM00132">
    <property type="entry name" value="LIM"/>
    <property type="match status" value="4"/>
</dbReference>
<evidence type="ECO:0000256" key="6">
    <source>
        <dbReference type="SAM" id="MobiDB-lite"/>
    </source>
</evidence>
<dbReference type="Proteomes" id="UP000030693">
    <property type="component" value="Unassembled WGS sequence"/>
</dbReference>
<keyword evidence="4 5" id="KW-0440">LIM domain</keyword>
<evidence type="ECO:0000256" key="4">
    <source>
        <dbReference type="ARBA" id="ARBA00023038"/>
    </source>
</evidence>
<evidence type="ECO:0000256" key="2">
    <source>
        <dbReference type="ARBA" id="ARBA00022737"/>
    </source>
</evidence>
<dbReference type="AlphaFoldDB" id="A0A058ZG08"/>
<keyword evidence="1 5" id="KW-0479">Metal-binding</keyword>
<evidence type="ECO:0000313" key="8">
    <source>
        <dbReference type="EMBL" id="KCV72886.1"/>
    </source>
</evidence>
<dbReference type="GeneID" id="20525182"/>
<gene>
    <name evidence="8" type="ORF">H696_00457</name>
</gene>
<feature type="compositionally biased region" description="Low complexity" evidence="6">
    <location>
        <begin position="504"/>
        <end position="529"/>
    </location>
</feature>
<proteinExistence type="predicted"/>
<dbReference type="InterPro" id="IPR001781">
    <property type="entry name" value="Znf_LIM"/>
</dbReference>
<feature type="compositionally biased region" description="Low complexity" evidence="6">
    <location>
        <begin position="576"/>
        <end position="591"/>
    </location>
</feature>
<dbReference type="GO" id="GO:0003712">
    <property type="term" value="F:transcription coregulator activity"/>
    <property type="evidence" value="ECO:0007669"/>
    <property type="project" value="TreeGrafter"/>
</dbReference>
<evidence type="ECO:0000256" key="1">
    <source>
        <dbReference type="ARBA" id="ARBA00022723"/>
    </source>
</evidence>
<dbReference type="EMBL" id="KB932201">
    <property type="protein sequence ID" value="KCV72886.1"/>
    <property type="molecule type" value="Genomic_DNA"/>
</dbReference>
<evidence type="ECO:0000259" key="7">
    <source>
        <dbReference type="PROSITE" id="PS50023"/>
    </source>
</evidence>
<dbReference type="CDD" id="cd08368">
    <property type="entry name" value="LIM"/>
    <property type="match status" value="2"/>
</dbReference>
<keyword evidence="3 5" id="KW-0862">Zinc</keyword>
<organism evidence="8">
    <name type="scientific">Fonticula alba</name>
    <name type="common">Slime mold</name>
    <dbReference type="NCBI Taxonomy" id="691883"/>
    <lineage>
        <taxon>Eukaryota</taxon>
        <taxon>Rotosphaerida</taxon>
        <taxon>Fonticulaceae</taxon>
        <taxon>Fonticula</taxon>
    </lineage>
</organism>
<dbReference type="Pfam" id="PF00412">
    <property type="entry name" value="LIM"/>
    <property type="match status" value="1"/>
</dbReference>
<dbReference type="PROSITE" id="PS50023">
    <property type="entry name" value="LIM_DOMAIN_2"/>
    <property type="match status" value="1"/>
</dbReference>
<feature type="region of interest" description="Disordered" evidence="6">
    <location>
        <begin position="643"/>
        <end position="680"/>
    </location>
</feature>
<dbReference type="Gene3D" id="2.10.110.10">
    <property type="entry name" value="Cysteine Rich Protein"/>
    <property type="match status" value="4"/>
</dbReference>
<reference evidence="8" key="1">
    <citation type="submission" date="2013-04" db="EMBL/GenBank/DDBJ databases">
        <title>The Genome Sequence of Fonticula alba ATCC 38817.</title>
        <authorList>
            <consortium name="The Broad Institute Genomics Platform"/>
            <person name="Russ C."/>
            <person name="Cuomo C."/>
            <person name="Burger G."/>
            <person name="Gray M.W."/>
            <person name="Holland P.W.H."/>
            <person name="King N."/>
            <person name="Lang F.B.F."/>
            <person name="Roger A.J."/>
            <person name="Ruiz-Trillo I."/>
            <person name="Brown M."/>
            <person name="Walker B."/>
            <person name="Young S."/>
            <person name="Zeng Q."/>
            <person name="Gargeya S."/>
            <person name="Fitzgerald M."/>
            <person name="Haas B."/>
            <person name="Abouelleil A."/>
            <person name="Allen A.W."/>
            <person name="Alvarado L."/>
            <person name="Arachchi H.M."/>
            <person name="Berlin A.M."/>
            <person name="Chapman S.B."/>
            <person name="Gainer-Dewar J."/>
            <person name="Goldberg J."/>
            <person name="Griggs A."/>
            <person name="Gujja S."/>
            <person name="Hansen M."/>
            <person name="Howarth C."/>
            <person name="Imamovic A."/>
            <person name="Ireland A."/>
            <person name="Larimer J."/>
            <person name="McCowan C."/>
            <person name="Murphy C."/>
            <person name="Pearson M."/>
            <person name="Poon T.W."/>
            <person name="Priest M."/>
            <person name="Roberts A."/>
            <person name="Saif S."/>
            <person name="Shea T."/>
            <person name="Sisk P."/>
            <person name="Sykes S."/>
            <person name="Wortman J."/>
            <person name="Nusbaum C."/>
            <person name="Birren B."/>
        </authorList>
    </citation>
    <scope>NUCLEOTIDE SEQUENCE [LARGE SCALE GENOMIC DNA]</scope>
    <source>
        <strain evidence="8">ATCC 38817</strain>
    </source>
</reference>
<sequence>MSHNVPSEFADYAYDGTRLNQASMELAKQHTDAYVSSALLDAEGADGLDAGLRRMANVHPEWVHKDCFNCEQKCTDGALEGPYGDFLGKPYCIPCYKDLFFKEGCAACKQPLYVSPGSDDSSLGDANELPQWVKVGDDRFHLACYVPPSCAGCGQDLTGEGVEVKPGLGARASDAGKDGLVRFHIKCFVCKECNASLDVAYGMVRDKPHCVDCFKILAPGTASKLPIDAETREAVARSERNLESAKIRRAEIDAMRQAAADAIAAVEDEDPTRTAEQSPTGSIPVAQDPSLSQAQKEQVAAQSAAKHAPTGAYVDLKDACNICKGPFTQSGVMLPGDPHGRKFHAECLSCSYCSKGFTDHRITRSLDDEVADLDITLTLYHPECIDAEREATAERCGKCEKAILQGRVLSYRNMRLHAECFTCCLKACGRQLTGVPFVEMPAAPVGQTNSTAVNALEVKRDKARPVWAVCDTCAKAGKHLRSTGIEPGSGTRPPPGWAGNGRRAPASPAGVFATAAAAAPGATSRGASPPETPTTPAPSSATTGASAASPAAEDDTGIDTSSNFRPGAIRPDYGTSDDAAPSAPLAKPKASVQIVTARPLPDLSEEERAARKEAGDAAAVVEEAERAAREKLEAVEIDNRSNFRPSFVRPDYGESEDVPATPKTPAGPESPRPNATVPSFNNSASAGVGFRGFNSPSRVAVFGSLGGANNCASLECGKAVYMSERAPGPSGTVWHKRCLVCGSGGPRGPVPVPAEGEPAPEPDTAPRGCNKPLDSNCIIRDGRPWCRTCILKQ</sequence>
<feature type="region of interest" description="Disordered" evidence="6">
    <location>
        <begin position="481"/>
        <end position="617"/>
    </location>
</feature>
<dbReference type="GO" id="GO:0005634">
    <property type="term" value="C:nucleus"/>
    <property type="evidence" value="ECO:0007669"/>
    <property type="project" value="TreeGrafter"/>
</dbReference>
<feature type="domain" description="LIM zinc-binding" evidence="7">
    <location>
        <begin position="148"/>
        <end position="220"/>
    </location>
</feature>
<feature type="compositionally biased region" description="Basic and acidic residues" evidence="6">
    <location>
        <begin position="606"/>
        <end position="615"/>
    </location>
</feature>
<accession>A0A058ZG08</accession>